<dbReference type="Pfam" id="PF25213">
    <property type="entry name" value="HVO_A0261_N"/>
    <property type="match status" value="1"/>
</dbReference>
<feature type="domain" description="HVO-A0261-like N-terminal" evidence="2">
    <location>
        <begin position="7"/>
        <end position="77"/>
    </location>
</feature>
<dbReference type="CDD" id="cd00090">
    <property type="entry name" value="HTH_ARSR"/>
    <property type="match status" value="1"/>
</dbReference>
<dbReference type="InterPro" id="IPR013561">
    <property type="entry name" value="FilR1_middle_dom"/>
</dbReference>
<sequence>MLDLAFSRRQYLVRLADGPARIRDLVDAFEHSRSTVNRAVRALEADGLVERGADGYEATYAGRILLDTVDEAVAVAEAVETANGVLNELPSSPRNHRFFADAEVVTIAGTPPATVLSRLQRVVEAADRLRGASIAANDERFVSTLYRRTVVEESLELSYVLTESVAEYLAAESPERARSIVEAGVEVSVVTDLPFAWYLSTVEGRTTAYLAIHGDRDNFLGYAANDDPDAVAWLADLFEAEGGRGTPLAAYYRANDGDVLAP</sequence>
<dbReference type="Gene3D" id="1.10.10.10">
    <property type="entry name" value="Winged helix-like DNA-binding domain superfamily/Winged helix DNA-binding domain"/>
    <property type="match status" value="1"/>
</dbReference>
<protein>
    <submittedName>
        <fullName evidence="3">Transcriptional regulator</fullName>
    </submittedName>
</protein>
<dbReference type="STRING" id="1765655.AMR74_05445"/>
<name>A0A0N0UAN1_9EURY</name>
<dbReference type="PATRIC" id="fig|1705389.3.peg.3042"/>
<accession>A0A0N0UAN1</accession>
<reference evidence="3 4" key="1">
    <citation type="submission" date="2015-08" db="EMBL/GenBank/DDBJ databases">
        <title>Genomes of Isolates from Cabo Rojo, PR.</title>
        <authorList>
            <person name="Sanchez-Nieves R.L."/>
            <person name="Montalvo-Rodriguez R."/>
        </authorList>
    </citation>
    <scope>NUCLEOTIDE SEQUENCE [LARGE SCALE GENOMIC DNA]</scope>
    <source>
        <strain evidence="3 4">5</strain>
    </source>
</reference>
<evidence type="ECO:0000259" key="2">
    <source>
        <dbReference type="Pfam" id="PF25213"/>
    </source>
</evidence>
<dbReference type="InterPro" id="IPR011991">
    <property type="entry name" value="ArsR-like_HTH"/>
</dbReference>
<dbReference type="OrthoDB" id="11410at2157"/>
<gene>
    <name evidence="3" type="ORF">AMR74_05445</name>
</gene>
<dbReference type="AlphaFoldDB" id="A0A0N0UAN1"/>
<evidence type="ECO:0000313" key="4">
    <source>
        <dbReference type="Proteomes" id="UP000037747"/>
    </source>
</evidence>
<feature type="domain" description="Methanogenesis regulatory protein FilR1 middle" evidence="1">
    <location>
        <begin position="115"/>
        <end position="239"/>
    </location>
</feature>
<evidence type="ECO:0000259" key="1">
    <source>
        <dbReference type="Pfam" id="PF08350"/>
    </source>
</evidence>
<dbReference type="InterPro" id="IPR057527">
    <property type="entry name" value="HVO_A0261-like_N"/>
</dbReference>
<dbReference type="SUPFAM" id="SSF46785">
    <property type="entry name" value="Winged helix' DNA-binding domain"/>
    <property type="match status" value="1"/>
</dbReference>
<dbReference type="Proteomes" id="UP000037747">
    <property type="component" value="Unassembled WGS sequence"/>
</dbReference>
<dbReference type="EMBL" id="LIST01000002">
    <property type="protein sequence ID" value="KOX96876.1"/>
    <property type="molecule type" value="Genomic_DNA"/>
</dbReference>
<dbReference type="InterPro" id="IPR036390">
    <property type="entry name" value="WH_DNA-bd_sf"/>
</dbReference>
<keyword evidence="4" id="KW-1185">Reference proteome</keyword>
<dbReference type="RefSeq" id="WP_053771056.1">
    <property type="nucleotide sequence ID" value="NZ_LIST01000002.1"/>
</dbReference>
<comment type="caution">
    <text evidence="3">The sequence shown here is derived from an EMBL/GenBank/DDBJ whole genome shotgun (WGS) entry which is preliminary data.</text>
</comment>
<organism evidence="3 4">
    <name type="scientific">Halorubrum tropicale</name>
    <dbReference type="NCBI Taxonomy" id="1765655"/>
    <lineage>
        <taxon>Archaea</taxon>
        <taxon>Methanobacteriati</taxon>
        <taxon>Methanobacteriota</taxon>
        <taxon>Stenosarchaea group</taxon>
        <taxon>Halobacteria</taxon>
        <taxon>Halobacteriales</taxon>
        <taxon>Haloferacaceae</taxon>
        <taxon>Halorubrum</taxon>
    </lineage>
</organism>
<evidence type="ECO:0000313" key="3">
    <source>
        <dbReference type="EMBL" id="KOX96876.1"/>
    </source>
</evidence>
<proteinExistence type="predicted"/>
<dbReference type="InterPro" id="IPR036388">
    <property type="entry name" value="WH-like_DNA-bd_sf"/>
</dbReference>
<dbReference type="Pfam" id="PF08350">
    <property type="entry name" value="FilR1_middle"/>
    <property type="match status" value="1"/>
</dbReference>